<reference evidence="3" key="1">
    <citation type="journal article" date="2019" name="Int. J. Syst. Evol. Microbiol.">
        <title>The Global Catalogue of Microorganisms (GCM) 10K type strain sequencing project: providing services to taxonomists for standard genome sequencing and annotation.</title>
        <authorList>
            <consortium name="The Broad Institute Genomics Platform"/>
            <consortium name="The Broad Institute Genome Sequencing Center for Infectious Disease"/>
            <person name="Wu L."/>
            <person name="Ma J."/>
        </authorList>
    </citation>
    <scope>NUCLEOTIDE SEQUENCE [LARGE SCALE GENOMIC DNA]</scope>
    <source>
        <strain evidence="3">CCM 9110</strain>
    </source>
</reference>
<feature type="transmembrane region" description="Helical" evidence="1">
    <location>
        <begin position="98"/>
        <end position="119"/>
    </location>
</feature>
<keyword evidence="1" id="KW-0472">Membrane</keyword>
<comment type="caution">
    <text evidence="2">The sequence shown here is derived from an EMBL/GenBank/DDBJ whole genome shotgun (WGS) entry which is preliminary data.</text>
</comment>
<keyword evidence="1" id="KW-1133">Transmembrane helix</keyword>
<dbReference type="InterPro" id="IPR038377">
    <property type="entry name" value="Na/Glc_symporter_sf"/>
</dbReference>
<evidence type="ECO:0000313" key="3">
    <source>
        <dbReference type="Proteomes" id="UP001597199"/>
    </source>
</evidence>
<proteinExistence type="predicted"/>
<feature type="transmembrane region" description="Helical" evidence="1">
    <location>
        <begin position="15"/>
        <end position="35"/>
    </location>
</feature>
<evidence type="ECO:0008006" key="4">
    <source>
        <dbReference type="Google" id="ProtNLM"/>
    </source>
</evidence>
<organism evidence="2 3">
    <name type="scientific">Lacticaseibacillus suilingensis</name>
    <dbReference type="NCBI Taxonomy" id="2799577"/>
    <lineage>
        <taxon>Bacteria</taxon>
        <taxon>Bacillati</taxon>
        <taxon>Bacillota</taxon>
        <taxon>Bacilli</taxon>
        <taxon>Lactobacillales</taxon>
        <taxon>Lactobacillaceae</taxon>
        <taxon>Lacticaseibacillus</taxon>
    </lineage>
</organism>
<dbReference type="EMBL" id="JBHTOA010000016">
    <property type="protein sequence ID" value="MFD1398236.1"/>
    <property type="molecule type" value="Genomic_DNA"/>
</dbReference>
<gene>
    <name evidence="2" type="ORF">ACFQ41_02815</name>
</gene>
<dbReference type="RefSeq" id="WP_204117899.1">
    <property type="nucleotide sequence ID" value="NZ_BOLV01000001.1"/>
</dbReference>
<dbReference type="Proteomes" id="UP001597199">
    <property type="component" value="Unassembled WGS sequence"/>
</dbReference>
<name>A0ABW4BE65_9LACO</name>
<protein>
    <recommendedName>
        <fullName evidence="4">Permease</fullName>
    </recommendedName>
</protein>
<keyword evidence="1" id="KW-0812">Transmembrane</keyword>
<sequence length="144" mass="15929">MPGKHESTEKKHTTWWVNGILLVFGALFTGFAWYATNPKTLVAQVSTVSFGFGLVVLIGLLAYLDDRPFTRVGRFAVDLLVGLAIVALMYVFMIGITVYWQVMAIAGGIVLLLAALFAIRKPVKAKPHHITRDIDEPEDETPIE</sequence>
<keyword evidence="3" id="KW-1185">Reference proteome</keyword>
<dbReference type="Gene3D" id="1.20.1730.10">
    <property type="entry name" value="Sodium/glucose cotransporter"/>
    <property type="match status" value="1"/>
</dbReference>
<evidence type="ECO:0000313" key="2">
    <source>
        <dbReference type="EMBL" id="MFD1398236.1"/>
    </source>
</evidence>
<dbReference type="InterPro" id="IPR036259">
    <property type="entry name" value="MFS_trans_sf"/>
</dbReference>
<dbReference type="SUPFAM" id="SSF103473">
    <property type="entry name" value="MFS general substrate transporter"/>
    <property type="match status" value="1"/>
</dbReference>
<feature type="transmembrane region" description="Helical" evidence="1">
    <location>
        <begin position="41"/>
        <end position="63"/>
    </location>
</feature>
<feature type="transmembrane region" description="Helical" evidence="1">
    <location>
        <begin position="75"/>
        <end position="92"/>
    </location>
</feature>
<accession>A0ABW4BE65</accession>
<evidence type="ECO:0000256" key="1">
    <source>
        <dbReference type="SAM" id="Phobius"/>
    </source>
</evidence>